<gene>
    <name evidence="7" type="ORF">RNJ44_04728</name>
</gene>
<dbReference type="Proteomes" id="UP001623330">
    <property type="component" value="Unassembled WGS sequence"/>
</dbReference>
<dbReference type="Pfam" id="PF07534">
    <property type="entry name" value="TLD"/>
    <property type="match status" value="2"/>
</dbReference>
<dbReference type="PANTHER" id="PTHR23354:SF62">
    <property type="entry name" value="MUSTARD, ISOFORM V"/>
    <property type="match status" value="1"/>
</dbReference>
<proteinExistence type="inferred from homology"/>
<comment type="subcellular location">
    <subcellularLocation>
        <location evidence="1">Mitochondrion</location>
    </subcellularLocation>
</comment>
<evidence type="ECO:0000256" key="5">
    <source>
        <dbReference type="SAM" id="MobiDB-lite"/>
    </source>
</evidence>
<evidence type="ECO:0000259" key="6">
    <source>
        <dbReference type="PROSITE" id="PS51886"/>
    </source>
</evidence>
<dbReference type="InterPro" id="IPR006571">
    <property type="entry name" value="TLDc_dom"/>
</dbReference>
<evidence type="ECO:0000256" key="2">
    <source>
        <dbReference type="ARBA" id="ARBA00009540"/>
    </source>
</evidence>
<feature type="region of interest" description="Disordered" evidence="5">
    <location>
        <begin position="13"/>
        <end position="49"/>
    </location>
</feature>
<protein>
    <recommendedName>
        <fullName evidence="4">Oxidation resistance protein 1</fullName>
    </recommendedName>
</protein>
<dbReference type="PANTHER" id="PTHR23354">
    <property type="entry name" value="NUCLEOLAR PROTEIN 7/ESTROGEN RECEPTOR COACTIVATOR-RELATED"/>
    <property type="match status" value="1"/>
</dbReference>
<feature type="domain" description="TLDc" evidence="6">
    <location>
        <begin position="66"/>
        <end position="283"/>
    </location>
</feature>
<accession>A0ABR4NVR2</accession>
<evidence type="ECO:0000256" key="4">
    <source>
        <dbReference type="ARBA" id="ARBA00040604"/>
    </source>
</evidence>
<keyword evidence="3" id="KW-0496">Mitochondrion</keyword>
<dbReference type="EMBL" id="JBEVYD010000005">
    <property type="protein sequence ID" value="KAL3232812.1"/>
    <property type="molecule type" value="Genomic_DNA"/>
</dbReference>
<dbReference type="PROSITE" id="PS51886">
    <property type="entry name" value="TLDC"/>
    <property type="match status" value="1"/>
</dbReference>
<evidence type="ECO:0000313" key="7">
    <source>
        <dbReference type="EMBL" id="KAL3232812.1"/>
    </source>
</evidence>
<comment type="similarity">
    <text evidence="2">Belongs to the OXR1 family.</text>
</comment>
<reference evidence="7 8" key="1">
    <citation type="submission" date="2024-05" db="EMBL/GenBank/DDBJ databases">
        <title>Long read based assembly of the Candida bracarensis genome reveals expanded adhesin content.</title>
        <authorList>
            <person name="Marcet-Houben M."/>
            <person name="Ksiezopolska E."/>
            <person name="Gabaldon T."/>
        </authorList>
    </citation>
    <scope>NUCLEOTIDE SEQUENCE [LARGE SCALE GENOMIC DNA]</scope>
    <source>
        <strain evidence="7 8">CBM6</strain>
    </source>
</reference>
<evidence type="ECO:0000313" key="8">
    <source>
        <dbReference type="Proteomes" id="UP001623330"/>
    </source>
</evidence>
<comment type="caution">
    <text evidence="7">The sequence shown here is derived from an EMBL/GenBank/DDBJ whole genome shotgun (WGS) entry which is preliminary data.</text>
</comment>
<name>A0ABR4NVR2_9SACH</name>
<organism evidence="7 8">
    <name type="scientific">Nakaseomyces bracarensis</name>
    <dbReference type="NCBI Taxonomy" id="273131"/>
    <lineage>
        <taxon>Eukaryota</taxon>
        <taxon>Fungi</taxon>
        <taxon>Dikarya</taxon>
        <taxon>Ascomycota</taxon>
        <taxon>Saccharomycotina</taxon>
        <taxon>Saccharomycetes</taxon>
        <taxon>Saccharomycetales</taxon>
        <taxon>Saccharomycetaceae</taxon>
        <taxon>Nakaseomyces</taxon>
    </lineage>
</organism>
<evidence type="ECO:0000256" key="1">
    <source>
        <dbReference type="ARBA" id="ARBA00004173"/>
    </source>
</evidence>
<keyword evidence="8" id="KW-1185">Reference proteome</keyword>
<evidence type="ECO:0000256" key="3">
    <source>
        <dbReference type="ARBA" id="ARBA00023128"/>
    </source>
</evidence>
<sequence length="283" mass="32520">MFNMKDAFNKLKTTWSNSDSSPNPIERRSTFPTTSTHKKEHASSMTDDDYLPPVTLLGYSPKTKNRLLTPEMCDELRPLMPTRIQLYQEWTLLYSLEQHGASLHSLYEKVKPESSVPRRVGYVLVIKDRKNGIFGAYSNEPFHTNEHMRYSGNGECFLWKMENVEERILKPSNSEDLIKPEYNLVDLDDEEVGSDKPLKEEESRDSKMSWKLCAYPYTGANEFMIYCTSKFLSMGAGNGHYGLWCDDSLMRGVTNPTQTYGNDILSKEGTKFTIMGLEVWRVG</sequence>
<dbReference type="SMART" id="SM00584">
    <property type="entry name" value="TLDc"/>
    <property type="match status" value="1"/>
</dbReference>
<feature type="compositionally biased region" description="Polar residues" evidence="5">
    <location>
        <begin position="13"/>
        <end position="23"/>
    </location>
</feature>